<evidence type="ECO:0000256" key="1">
    <source>
        <dbReference type="ARBA" id="ARBA00022676"/>
    </source>
</evidence>
<name>A0ABR9CM37_9HYPH</name>
<dbReference type="CDD" id="cd11301">
    <property type="entry name" value="Fut1_Fut2_like"/>
    <property type="match status" value="1"/>
</dbReference>
<sequence>MSSQAKPDLKNAVSVHVFGGLGNMLFQYMAGHALSMRLGVPLYCVSPQESDHQSTLELVGLQPSYVSVPPSLLKRAAKRRPAPIKTALHMISGQWPARPVCEPHYHYFKSFESLKPGCLLSGYWQSYRYFEQDLGHLGQIIRPAAGSDVVDERWTQWTAGFERVCSVHIRRGDYVRDAAATKVHGVLGRDYYDRAKQVMDGLAAPDRYLVFSDQPEAAARELAHWGEKAVFLPRNAQDEDLALMSRCHHHITANSSYSWWAAVLNRPQGKQVIAPRQWFSEETLRKKNTCDLMPPEWIRL</sequence>
<proteinExistence type="predicted"/>
<dbReference type="PANTHER" id="PTHR11927">
    <property type="entry name" value="GALACTOSIDE 2-L-FUCOSYLTRANSFERASE"/>
    <property type="match status" value="1"/>
</dbReference>
<dbReference type="PANTHER" id="PTHR11927:SF9">
    <property type="entry name" value="L-FUCOSYLTRANSFERASE"/>
    <property type="match status" value="1"/>
</dbReference>
<dbReference type="RefSeq" id="WP_192148053.1">
    <property type="nucleotide sequence ID" value="NZ_JACYXI010000005.1"/>
</dbReference>
<keyword evidence="2" id="KW-0808">Transferase</keyword>
<evidence type="ECO:0000256" key="2">
    <source>
        <dbReference type="ARBA" id="ARBA00022679"/>
    </source>
</evidence>
<keyword evidence="4" id="KW-1185">Reference proteome</keyword>
<dbReference type="EMBL" id="JACYXI010000005">
    <property type="protein sequence ID" value="MBD8891923.1"/>
    <property type="molecule type" value="Genomic_DNA"/>
</dbReference>
<evidence type="ECO:0000313" key="4">
    <source>
        <dbReference type="Proteomes" id="UP000632063"/>
    </source>
</evidence>
<keyword evidence="1" id="KW-0328">Glycosyltransferase</keyword>
<comment type="caution">
    <text evidence="3">The sequence shown here is derived from an EMBL/GenBank/DDBJ whole genome shotgun (WGS) entry which is preliminary data.</text>
</comment>
<dbReference type="Pfam" id="PF01531">
    <property type="entry name" value="Glyco_transf_11"/>
    <property type="match status" value="1"/>
</dbReference>
<reference evidence="4" key="1">
    <citation type="submission" date="2020-09" db="EMBL/GenBank/DDBJ databases">
        <title>The genome sequence of strain Labrenzia suaedae 4C16A.</title>
        <authorList>
            <person name="Liu Y."/>
        </authorList>
    </citation>
    <scope>NUCLEOTIDE SEQUENCE [LARGE SCALE GENOMIC DNA]</scope>
    <source>
        <strain evidence="4">4C16A</strain>
    </source>
</reference>
<evidence type="ECO:0000313" key="3">
    <source>
        <dbReference type="EMBL" id="MBD8891923.1"/>
    </source>
</evidence>
<accession>A0ABR9CM37</accession>
<dbReference type="InterPro" id="IPR002516">
    <property type="entry name" value="Glyco_trans_11"/>
</dbReference>
<protein>
    <submittedName>
        <fullName evidence="3">Alpha-1,2-fucosyltransferase</fullName>
    </submittedName>
</protein>
<reference evidence="3 4" key="2">
    <citation type="journal article" date="2021" name="Int. J. Syst. Evol. Microbiol.">
        <title>Roseibium litorale sp. nov., isolated from a tidal flat sediment and proposal for the reclassification of Labrenzia polysiphoniae as Roseibium polysiphoniae comb. nov.</title>
        <authorList>
            <person name="Liu Y."/>
            <person name="Pei T."/>
            <person name="Du J."/>
            <person name="Chao M."/>
            <person name="Deng M.R."/>
            <person name="Zhu H."/>
        </authorList>
    </citation>
    <scope>NUCLEOTIDE SEQUENCE [LARGE SCALE GENOMIC DNA]</scope>
    <source>
        <strain evidence="3 4">4C16A</strain>
    </source>
</reference>
<gene>
    <name evidence="3" type="ORF">IG616_10210</name>
</gene>
<dbReference type="Proteomes" id="UP000632063">
    <property type="component" value="Unassembled WGS sequence"/>
</dbReference>
<organism evidence="3 4">
    <name type="scientific">Roseibium litorale</name>
    <dbReference type="NCBI Taxonomy" id="2803841"/>
    <lineage>
        <taxon>Bacteria</taxon>
        <taxon>Pseudomonadati</taxon>
        <taxon>Pseudomonadota</taxon>
        <taxon>Alphaproteobacteria</taxon>
        <taxon>Hyphomicrobiales</taxon>
        <taxon>Stappiaceae</taxon>
        <taxon>Roseibium</taxon>
    </lineage>
</organism>